<accession>A0ABY4FWJ1</accession>
<evidence type="ECO:0000256" key="1">
    <source>
        <dbReference type="SAM" id="MobiDB-lite"/>
    </source>
</evidence>
<dbReference type="EMBL" id="CP095043">
    <property type="protein sequence ID" value="UOQ60658.1"/>
    <property type="molecule type" value="Genomic_DNA"/>
</dbReference>
<feature type="compositionally biased region" description="Polar residues" evidence="1">
    <location>
        <begin position="303"/>
        <end position="314"/>
    </location>
</feature>
<feature type="region of interest" description="Disordered" evidence="1">
    <location>
        <begin position="303"/>
        <end position="323"/>
    </location>
</feature>
<feature type="region of interest" description="Disordered" evidence="1">
    <location>
        <begin position="24"/>
        <end position="58"/>
    </location>
</feature>
<dbReference type="Proteomes" id="UP000831775">
    <property type="component" value="Chromosome"/>
</dbReference>
<feature type="region of interest" description="Disordered" evidence="1">
    <location>
        <begin position="203"/>
        <end position="226"/>
    </location>
</feature>
<reference evidence="2 3" key="1">
    <citation type="submission" date="2022-04" db="EMBL/GenBank/DDBJ databases">
        <title>Leucobacter sp. isolated from rhizosphere of onion.</title>
        <authorList>
            <person name="Won M."/>
            <person name="Lee C.-M."/>
            <person name="Woen H.-Y."/>
            <person name="Kwon S.-W."/>
        </authorList>
    </citation>
    <scope>NUCLEOTIDE SEQUENCE [LARGE SCALE GENOMIC DNA]</scope>
    <source>
        <strain evidence="2 3">H25R-14</strain>
    </source>
</reference>
<sequence>MSGYTDTELSSIITAARADVSTLRRRLDKHKDSKHPEPSLTPNSAQATSRDKAAPSSVASRTAAAEQVFVTRNDLYPMLLLMISLTGWNLEVIKELPAEHRIIDERAVEVTLLKRRRGAGRWHQTAIWEIGPPGRELHTPGGLYLLLHRLMEPARRTLKSPSFWAIWDHTANSRESQCFNPFAAALNAQLRWTSWVAKHNLESGTSRHGDEQQKDQSQPPLQLTANRLKTSIDVRRTRQLGGHLPSAARSNTTAVLFRNYLSGDQTTIDWAKGLISETFTEVEQAAYDAHTRALHSNSGRNQLQITPINAPTPTRSRDRQSSAAWNNCEDHEHHPLTGRRCSASFLDCFHCGNCIITPDHLPRLLSLLDAFEARRIALSEEDWWNKYGPAWIAIRHDVLPKFTEAEVAAAFEDRPSDSLLDLVEPSWEHP</sequence>
<evidence type="ECO:0008006" key="4">
    <source>
        <dbReference type="Google" id="ProtNLM"/>
    </source>
</evidence>
<protein>
    <recommendedName>
        <fullName evidence="4">Integrase</fullName>
    </recommendedName>
</protein>
<evidence type="ECO:0000313" key="3">
    <source>
        <dbReference type="Proteomes" id="UP000831775"/>
    </source>
</evidence>
<feature type="compositionally biased region" description="Polar residues" evidence="1">
    <location>
        <begin position="215"/>
        <end position="226"/>
    </location>
</feature>
<feature type="compositionally biased region" description="Basic and acidic residues" evidence="1">
    <location>
        <begin position="203"/>
        <end position="214"/>
    </location>
</feature>
<organism evidence="2 3">
    <name type="scientific">Leucobacter rhizosphaerae</name>
    <dbReference type="NCBI Taxonomy" id="2932245"/>
    <lineage>
        <taxon>Bacteria</taxon>
        <taxon>Bacillati</taxon>
        <taxon>Actinomycetota</taxon>
        <taxon>Actinomycetes</taxon>
        <taxon>Micrococcales</taxon>
        <taxon>Microbacteriaceae</taxon>
        <taxon>Leucobacter</taxon>
    </lineage>
</organism>
<proteinExistence type="predicted"/>
<keyword evidence="3" id="KW-1185">Reference proteome</keyword>
<evidence type="ECO:0000313" key="2">
    <source>
        <dbReference type="EMBL" id="UOQ60658.1"/>
    </source>
</evidence>
<name>A0ABY4FWJ1_9MICO</name>
<gene>
    <name evidence="2" type="ORF">MUN76_01340</name>
</gene>
<dbReference type="RefSeq" id="WP_244686470.1">
    <property type="nucleotide sequence ID" value="NZ_CP095043.1"/>
</dbReference>